<sequence>MMSIDSSRRIMMASSANDVFTAICGGTFVYPAVMYEQYQDIRVTNRDGVTPGSIREITYGHGKYLLIIFNYYIFVFNLQLIIIYIYI</sequence>
<organism evidence="2 5">
    <name type="scientific">Linum tenue</name>
    <dbReference type="NCBI Taxonomy" id="586396"/>
    <lineage>
        <taxon>Eukaryota</taxon>
        <taxon>Viridiplantae</taxon>
        <taxon>Streptophyta</taxon>
        <taxon>Embryophyta</taxon>
        <taxon>Tracheophyta</taxon>
        <taxon>Spermatophyta</taxon>
        <taxon>Magnoliopsida</taxon>
        <taxon>eudicotyledons</taxon>
        <taxon>Gunneridae</taxon>
        <taxon>Pentapetalae</taxon>
        <taxon>rosids</taxon>
        <taxon>fabids</taxon>
        <taxon>Malpighiales</taxon>
        <taxon>Linaceae</taxon>
        <taxon>Linum</taxon>
    </lineage>
</organism>
<gene>
    <name evidence="2" type="ORF">LITE_LOCUS21870</name>
    <name evidence="3" type="ORF">LITE_LOCUS21877</name>
    <name evidence="4" type="ORF">LITE_LOCUS21881</name>
</gene>
<evidence type="ECO:0000313" key="4">
    <source>
        <dbReference type="EMBL" id="CAI0428891.1"/>
    </source>
</evidence>
<evidence type="ECO:0000313" key="5">
    <source>
        <dbReference type="Proteomes" id="UP001154282"/>
    </source>
</evidence>
<feature type="transmembrane region" description="Helical" evidence="1">
    <location>
        <begin position="64"/>
        <end position="86"/>
    </location>
</feature>
<keyword evidence="1" id="KW-1133">Transmembrane helix</keyword>
<dbReference type="EMBL" id="CAMGYJ010000006">
    <property type="protein sequence ID" value="CAI0428885.1"/>
    <property type="molecule type" value="Genomic_DNA"/>
</dbReference>
<name>A0AAV0L356_9ROSI</name>
<keyword evidence="1" id="KW-0812">Transmembrane</keyword>
<accession>A0AAV0L356</accession>
<dbReference type="Proteomes" id="UP001154282">
    <property type="component" value="Unassembled WGS sequence"/>
</dbReference>
<evidence type="ECO:0000313" key="2">
    <source>
        <dbReference type="EMBL" id="CAI0428877.1"/>
    </source>
</evidence>
<reference evidence="2" key="1">
    <citation type="submission" date="2022-08" db="EMBL/GenBank/DDBJ databases">
        <authorList>
            <person name="Gutierrez-Valencia J."/>
        </authorList>
    </citation>
    <scope>NUCLEOTIDE SEQUENCE</scope>
</reference>
<dbReference type="EMBL" id="CAMGYJ010000006">
    <property type="protein sequence ID" value="CAI0428877.1"/>
    <property type="molecule type" value="Genomic_DNA"/>
</dbReference>
<evidence type="ECO:0000256" key="1">
    <source>
        <dbReference type="SAM" id="Phobius"/>
    </source>
</evidence>
<dbReference type="AlphaFoldDB" id="A0AAV0L356"/>
<proteinExistence type="predicted"/>
<keyword evidence="5" id="KW-1185">Reference proteome</keyword>
<dbReference type="EMBL" id="CAMGYJ010000006">
    <property type="protein sequence ID" value="CAI0428891.1"/>
    <property type="molecule type" value="Genomic_DNA"/>
</dbReference>
<evidence type="ECO:0000313" key="3">
    <source>
        <dbReference type="EMBL" id="CAI0428885.1"/>
    </source>
</evidence>
<keyword evidence="1" id="KW-0472">Membrane</keyword>
<comment type="caution">
    <text evidence="2">The sequence shown here is derived from an EMBL/GenBank/DDBJ whole genome shotgun (WGS) entry which is preliminary data.</text>
</comment>
<protein>
    <submittedName>
        <fullName evidence="2">Uncharacterized protein</fullName>
    </submittedName>
</protein>